<feature type="domain" description="Methyltransferase type 11" evidence="1">
    <location>
        <begin position="38"/>
        <end position="134"/>
    </location>
</feature>
<dbReference type="Proteomes" id="UP000318359">
    <property type="component" value="Unassembled WGS sequence"/>
</dbReference>
<protein>
    <submittedName>
        <fullName evidence="2">Class I SAM-dependent methyltransferase</fullName>
    </submittedName>
</protein>
<evidence type="ECO:0000259" key="1">
    <source>
        <dbReference type="Pfam" id="PF08241"/>
    </source>
</evidence>
<keyword evidence="2" id="KW-0489">Methyltransferase</keyword>
<dbReference type="CDD" id="cd02440">
    <property type="entry name" value="AdoMet_MTases"/>
    <property type="match status" value="1"/>
</dbReference>
<accession>A0A520MBC5</accession>
<reference evidence="2 3" key="1">
    <citation type="submission" date="2019-02" db="EMBL/GenBank/DDBJ databases">
        <title>Prokaryotic population dynamics and viral predation in marine succession experiment using metagenomics: the confinement effect.</title>
        <authorList>
            <person name="Haro-Moreno J.M."/>
            <person name="Rodriguez-Valera F."/>
            <person name="Lopez-Perez M."/>
        </authorList>
    </citation>
    <scope>NUCLEOTIDE SEQUENCE [LARGE SCALE GENOMIC DNA]</scope>
    <source>
        <strain evidence="2">MED-G167</strain>
    </source>
</reference>
<comment type="caution">
    <text evidence="2">The sequence shown here is derived from an EMBL/GenBank/DDBJ whole genome shotgun (WGS) entry which is preliminary data.</text>
</comment>
<dbReference type="PANTHER" id="PTHR45036:SF1">
    <property type="entry name" value="METHYLTRANSFERASE LIKE 7A"/>
    <property type="match status" value="1"/>
</dbReference>
<keyword evidence="2" id="KW-0808">Transferase</keyword>
<dbReference type="AlphaFoldDB" id="A0A520MBC5"/>
<dbReference type="Pfam" id="PF08241">
    <property type="entry name" value="Methyltransf_11"/>
    <property type="match status" value="1"/>
</dbReference>
<dbReference type="InterPro" id="IPR052356">
    <property type="entry name" value="Thiol_S-MT"/>
</dbReference>
<organism evidence="2 3">
    <name type="scientific">SAR86 cluster bacterium</name>
    <dbReference type="NCBI Taxonomy" id="2030880"/>
    <lineage>
        <taxon>Bacteria</taxon>
        <taxon>Pseudomonadati</taxon>
        <taxon>Pseudomonadota</taxon>
        <taxon>Gammaproteobacteria</taxon>
        <taxon>SAR86 cluster</taxon>
    </lineage>
</organism>
<name>A0A520MBC5_9GAMM</name>
<dbReference type="GO" id="GO:0008757">
    <property type="term" value="F:S-adenosylmethionine-dependent methyltransferase activity"/>
    <property type="evidence" value="ECO:0007669"/>
    <property type="project" value="InterPro"/>
</dbReference>
<evidence type="ECO:0000313" key="2">
    <source>
        <dbReference type="EMBL" id="RZO18530.1"/>
    </source>
</evidence>
<sequence length="206" mass="22746">MGLYNKYVLPKVLNCTCGSKPINYQRKKVVPLAKGLVLDVGIGSGLNIPFYDMTKIDKVIGLDPSVELNGLAIGVAEENNVDVDFMLCGAEDIPLPDNHVDTVLITYTMCTIPEVMEANKEMLRVLKPEGRLIFCEHGLAPDPKVAKWQSRIDPIWGKIAGGCHLNRNIPELITSSGFEIENMEQMYLPSTPSFAGYNYWGTAVKT</sequence>
<dbReference type="SUPFAM" id="SSF53335">
    <property type="entry name" value="S-adenosyl-L-methionine-dependent methyltransferases"/>
    <property type="match status" value="1"/>
</dbReference>
<proteinExistence type="predicted"/>
<dbReference type="Gene3D" id="3.40.50.150">
    <property type="entry name" value="Vaccinia Virus protein VP39"/>
    <property type="match status" value="1"/>
</dbReference>
<gene>
    <name evidence="2" type="ORF">EVB00_00990</name>
</gene>
<dbReference type="PANTHER" id="PTHR45036">
    <property type="entry name" value="METHYLTRANSFERASE LIKE 7B"/>
    <property type="match status" value="1"/>
</dbReference>
<dbReference type="InterPro" id="IPR029063">
    <property type="entry name" value="SAM-dependent_MTases_sf"/>
</dbReference>
<dbReference type="GO" id="GO:0032259">
    <property type="term" value="P:methylation"/>
    <property type="evidence" value="ECO:0007669"/>
    <property type="project" value="UniProtKB-KW"/>
</dbReference>
<dbReference type="InterPro" id="IPR013216">
    <property type="entry name" value="Methyltransf_11"/>
</dbReference>
<evidence type="ECO:0000313" key="3">
    <source>
        <dbReference type="Proteomes" id="UP000318359"/>
    </source>
</evidence>
<dbReference type="EMBL" id="SHBM01000007">
    <property type="protein sequence ID" value="RZO18530.1"/>
    <property type="molecule type" value="Genomic_DNA"/>
</dbReference>